<dbReference type="InterPro" id="IPR016047">
    <property type="entry name" value="M23ase_b-sheet_dom"/>
</dbReference>
<dbReference type="Pfam" id="PF01551">
    <property type="entry name" value="Peptidase_M23"/>
    <property type="match status" value="1"/>
</dbReference>
<evidence type="ECO:0000313" key="4">
    <source>
        <dbReference type="EMBL" id="OOV08794.1"/>
    </source>
</evidence>
<dbReference type="SUPFAM" id="SSF51261">
    <property type="entry name" value="Duplicated hybrid motif"/>
    <property type="match status" value="1"/>
</dbReference>
<organism evidence="3 5">
    <name type="scientific">Rhodoferax fermentans</name>
    <dbReference type="NCBI Taxonomy" id="28066"/>
    <lineage>
        <taxon>Bacteria</taxon>
        <taxon>Pseudomonadati</taxon>
        <taxon>Pseudomonadota</taxon>
        <taxon>Betaproteobacteria</taxon>
        <taxon>Burkholderiales</taxon>
        <taxon>Comamonadaceae</taxon>
        <taxon>Rhodoferax</taxon>
    </lineage>
</organism>
<dbReference type="PANTHER" id="PTHR21666">
    <property type="entry name" value="PEPTIDASE-RELATED"/>
    <property type="match status" value="1"/>
</dbReference>
<dbReference type="RefSeq" id="WP_078365550.1">
    <property type="nucleotide sequence ID" value="NZ_MTJN01000002.1"/>
</dbReference>
<evidence type="ECO:0000259" key="2">
    <source>
        <dbReference type="Pfam" id="PF01551"/>
    </source>
</evidence>
<dbReference type="Gene3D" id="2.70.70.10">
    <property type="entry name" value="Glucose Permease (Domain IIA)"/>
    <property type="match status" value="1"/>
</dbReference>
<protein>
    <recommendedName>
        <fullName evidence="2">M23ase beta-sheet core domain-containing protein</fullName>
    </recommendedName>
</protein>
<feature type="domain" description="M23ase beta-sheet core" evidence="2">
    <location>
        <begin position="306"/>
        <end position="400"/>
    </location>
</feature>
<dbReference type="OrthoDB" id="9815245at2"/>
<evidence type="ECO:0000256" key="1">
    <source>
        <dbReference type="ARBA" id="ARBA00022729"/>
    </source>
</evidence>
<dbReference type="Proteomes" id="UP000190750">
    <property type="component" value="Unassembled WGS sequence"/>
</dbReference>
<comment type="caution">
    <text evidence="3">The sequence shown here is derived from an EMBL/GenBank/DDBJ whole genome shotgun (WGS) entry which is preliminary data.</text>
</comment>
<keyword evidence="5" id="KW-1185">Reference proteome</keyword>
<dbReference type="InterPro" id="IPR050570">
    <property type="entry name" value="Cell_wall_metabolism_enzyme"/>
</dbReference>
<name>A0A1T1AUP8_RHOFE</name>
<sequence>MRRFFSPLSSALNDNPHHRRLTIGLVVLLLASGVTAYSIAPLSPADSTLPVRQLIEAVTPTATTAPIDQEAVVPMVLYRSEFTRTSDSANTLLQRLGVSDNAATKFLVNDKASRTLLAGTPGKFVSIEADGQQRLLRLKALWPNADGVQFSRLVVERGANGYTSRVEMEQLQSSVRLASATVRNSLNAAAAQAKLPGTIATQLVSVYSRVADFRDVLRAGDSFRVVYEILEADGEVLRVGKLLGAEFVKKDRRYQVMWFEQAGQKGGFYTLDGQSIDRKAMKLPLDASVSSDYGMRIHPVFGKPKTHEGIDFAVASGTPIRSAADGIVSFAGWQKGYGKFVLVKHRDQKATAYAHLSRIQVRKGQRVVLGELLGSVGQTGTATGPNLHFEYLVKDRPQDPDNIARQPADISISSTNSSEFKRMALAMRRHLEVAPLVAMTTVE</sequence>
<reference evidence="3 5" key="1">
    <citation type="submission" date="2017-01" db="EMBL/GenBank/DDBJ databases">
        <title>Genome sequencing of Rhodoferax fermentans JCM 7819.</title>
        <authorList>
            <person name="Kim Y.J."/>
            <person name="Farh M.E.-A."/>
            <person name="Yang D.-C."/>
        </authorList>
    </citation>
    <scope>NUCLEOTIDE SEQUENCE [LARGE SCALE GENOMIC DNA]</scope>
    <source>
        <strain evidence="3 5">JCM 7819</strain>
    </source>
</reference>
<dbReference type="STRING" id="28066.RF819_14100"/>
<evidence type="ECO:0000313" key="3">
    <source>
        <dbReference type="EMBL" id="OOV07705.1"/>
    </source>
</evidence>
<dbReference type="InterPro" id="IPR011055">
    <property type="entry name" value="Dup_hybrid_motif"/>
</dbReference>
<dbReference type="EMBL" id="MTJN01000002">
    <property type="protein sequence ID" value="OOV08794.1"/>
    <property type="molecule type" value="Genomic_DNA"/>
</dbReference>
<proteinExistence type="predicted"/>
<keyword evidence="1" id="KW-0732">Signal</keyword>
<gene>
    <name evidence="3" type="ORF">RF819_14100</name>
    <name evidence="4" type="ORF">RF819_20815</name>
</gene>
<dbReference type="AlphaFoldDB" id="A0A1T1AUP8"/>
<evidence type="ECO:0000313" key="5">
    <source>
        <dbReference type="Proteomes" id="UP000190750"/>
    </source>
</evidence>
<dbReference type="PANTHER" id="PTHR21666:SF289">
    <property type="entry name" value="L-ALA--D-GLU ENDOPEPTIDASE"/>
    <property type="match status" value="1"/>
</dbReference>
<accession>A0A1T1AUP8</accession>
<dbReference type="Gene3D" id="3.10.450.350">
    <property type="match status" value="2"/>
</dbReference>
<dbReference type="CDD" id="cd12797">
    <property type="entry name" value="M23_peptidase"/>
    <property type="match status" value="1"/>
</dbReference>
<dbReference type="EMBL" id="MTJN01000002">
    <property type="protein sequence ID" value="OOV07705.1"/>
    <property type="molecule type" value="Genomic_DNA"/>
</dbReference>
<dbReference type="GO" id="GO:0004222">
    <property type="term" value="F:metalloendopeptidase activity"/>
    <property type="evidence" value="ECO:0007669"/>
    <property type="project" value="TreeGrafter"/>
</dbReference>